<dbReference type="EMBL" id="LAZR01013108">
    <property type="protein sequence ID" value="KKM23520.1"/>
    <property type="molecule type" value="Genomic_DNA"/>
</dbReference>
<evidence type="ECO:0000313" key="1">
    <source>
        <dbReference type="EMBL" id="KKM23520.1"/>
    </source>
</evidence>
<organism evidence="1">
    <name type="scientific">marine sediment metagenome</name>
    <dbReference type="NCBI Taxonomy" id="412755"/>
    <lineage>
        <taxon>unclassified sequences</taxon>
        <taxon>metagenomes</taxon>
        <taxon>ecological metagenomes</taxon>
    </lineage>
</organism>
<dbReference type="AlphaFoldDB" id="A0A0F9L7K6"/>
<accession>A0A0F9L7K6</accession>
<protein>
    <submittedName>
        <fullName evidence="1">Uncharacterized protein</fullName>
    </submittedName>
</protein>
<reference evidence="1" key="1">
    <citation type="journal article" date="2015" name="Nature">
        <title>Complex archaea that bridge the gap between prokaryotes and eukaryotes.</title>
        <authorList>
            <person name="Spang A."/>
            <person name="Saw J.H."/>
            <person name="Jorgensen S.L."/>
            <person name="Zaremba-Niedzwiedzka K."/>
            <person name="Martijn J."/>
            <person name="Lind A.E."/>
            <person name="van Eijk R."/>
            <person name="Schleper C."/>
            <person name="Guy L."/>
            <person name="Ettema T.J."/>
        </authorList>
    </citation>
    <scope>NUCLEOTIDE SEQUENCE</scope>
</reference>
<sequence length="68" mass="8186">MQRKGRKTITVAKLLDIHERFEQYAEIKDDLRVLRIFMDSVLLETNNYEGFSETATTQRYFRNDRTRG</sequence>
<comment type="caution">
    <text evidence="1">The sequence shown here is derived from an EMBL/GenBank/DDBJ whole genome shotgun (WGS) entry which is preliminary data.</text>
</comment>
<gene>
    <name evidence="1" type="ORF">LCGC14_1614400</name>
</gene>
<name>A0A0F9L7K6_9ZZZZ</name>
<proteinExistence type="predicted"/>